<reference evidence="1" key="2">
    <citation type="journal article" date="2015" name="Fish Shellfish Immunol.">
        <title>Early steps in the European eel (Anguilla anguilla)-Vibrio vulnificus interaction in the gills: Role of the RtxA13 toxin.</title>
        <authorList>
            <person name="Callol A."/>
            <person name="Pajuelo D."/>
            <person name="Ebbesson L."/>
            <person name="Teles M."/>
            <person name="MacKenzie S."/>
            <person name="Amaro C."/>
        </authorList>
    </citation>
    <scope>NUCLEOTIDE SEQUENCE</scope>
</reference>
<name>A0A0E9W7J9_ANGAN</name>
<proteinExistence type="predicted"/>
<reference evidence="1" key="1">
    <citation type="submission" date="2014-11" db="EMBL/GenBank/DDBJ databases">
        <authorList>
            <person name="Amaro Gonzalez C."/>
        </authorList>
    </citation>
    <scope>NUCLEOTIDE SEQUENCE</scope>
</reference>
<accession>A0A0E9W7J9</accession>
<dbReference type="AlphaFoldDB" id="A0A0E9W7J9"/>
<organism evidence="1">
    <name type="scientific">Anguilla anguilla</name>
    <name type="common">European freshwater eel</name>
    <name type="synonym">Muraena anguilla</name>
    <dbReference type="NCBI Taxonomy" id="7936"/>
    <lineage>
        <taxon>Eukaryota</taxon>
        <taxon>Metazoa</taxon>
        <taxon>Chordata</taxon>
        <taxon>Craniata</taxon>
        <taxon>Vertebrata</taxon>
        <taxon>Euteleostomi</taxon>
        <taxon>Actinopterygii</taxon>
        <taxon>Neopterygii</taxon>
        <taxon>Teleostei</taxon>
        <taxon>Anguilliformes</taxon>
        <taxon>Anguillidae</taxon>
        <taxon>Anguilla</taxon>
    </lineage>
</organism>
<dbReference type="EMBL" id="GBXM01022311">
    <property type="protein sequence ID" value="JAH86266.1"/>
    <property type="molecule type" value="Transcribed_RNA"/>
</dbReference>
<evidence type="ECO:0000313" key="1">
    <source>
        <dbReference type="EMBL" id="JAH86266.1"/>
    </source>
</evidence>
<protein>
    <submittedName>
        <fullName evidence="1">Uncharacterized protein</fullName>
    </submittedName>
</protein>
<sequence length="23" mass="2806">MVVVKKMGQHSHQVFWVIITYFK</sequence>